<dbReference type="InterPro" id="IPR007315">
    <property type="entry name" value="PIG-V/Gpi18"/>
</dbReference>
<comment type="pathway">
    <text evidence="2">Glycolipid biosynthesis; glycosylphosphatidylinositol-anchor biosynthesis.</text>
</comment>
<gene>
    <name evidence="11" type="ORF">HFP15_20740</name>
</gene>
<evidence type="ECO:0000256" key="8">
    <source>
        <dbReference type="ARBA" id="ARBA00022989"/>
    </source>
</evidence>
<dbReference type="EMBL" id="JAAXLS010000014">
    <property type="protein sequence ID" value="NKQ55317.1"/>
    <property type="molecule type" value="Genomic_DNA"/>
</dbReference>
<feature type="transmembrane region" description="Helical" evidence="10">
    <location>
        <begin position="195"/>
        <end position="212"/>
    </location>
</feature>
<keyword evidence="6 10" id="KW-0812">Transmembrane</keyword>
<feature type="transmembrane region" description="Helical" evidence="10">
    <location>
        <begin position="289"/>
        <end position="307"/>
    </location>
</feature>
<evidence type="ECO:0000256" key="3">
    <source>
        <dbReference type="ARBA" id="ARBA00022502"/>
    </source>
</evidence>
<evidence type="ECO:0000256" key="2">
    <source>
        <dbReference type="ARBA" id="ARBA00004687"/>
    </source>
</evidence>
<feature type="transmembrane region" description="Helical" evidence="10">
    <location>
        <begin position="116"/>
        <end position="149"/>
    </location>
</feature>
<evidence type="ECO:0000256" key="10">
    <source>
        <dbReference type="SAM" id="Phobius"/>
    </source>
</evidence>
<evidence type="ECO:0000313" key="11">
    <source>
        <dbReference type="EMBL" id="NKQ55317.1"/>
    </source>
</evidence>
<keyword evidence="12" id="KW-1185">Reference proteome</keyword>
<evidence type="ECO:0000256" key="9">
    <source>
        <dbReference type="ARBA" id="ARBA00023136"/>
    </source>
</evidence>
<feature type="transmembrane region" description="Helical" evidence="10">
    <location>
        <begin position="313"/>
        <end position="329"/>
    </location>
</feature>
<comment type="subcellular location">
    <subcellularLocation>
        <location evidence="1">Endoplasmic reticulum membrane</location>
        <topology evidence="1">Multi-pass membrane protein</topology>
    </subcellularLocation>
</comment>
<evidence type="ECO:0000313" key="12">
    <source>
        <dbReference type="Proteomes" id="UP000715441"/>
    </source>
</evidence>
<feature type="transmembrane region" description="Helical" evidence="10">
    <location>
        <begin position="336"/>
        <end position="358"/>
    </location>
</feature>
<feature type="transmembrane region" description="Helical" evidence="10">
    <location>
        <begin position="261"/>
        <end position="282"/>
    </location>
</feature>
<evidence type="ECO:0000256" key="5">
    <source>
        <dbReference type="ARBA" id="ARBA00022679"/>
    </source>
</evidence>
<accession>A0ABX1J6A2</accession>
<keyword evidence="9 10" id="KW-0472">Membrane</keyword>
<evidence type="ECO:0000256" key="1">
    <source>
        <dbReference type="ARBA" id="ARBA00004477"/>
    </source>
</evidence>
<comment type="caution">
    <text evidence="11">The sequence shown here is derived from an EMBL/GenBank/DDBJ whole genome shotgun (WGS) entry which is preliminary data.</text>
</comment>
<keyword evidence="4" id="KW-0328">Glycosyltransferase</keyword>
<sequence>MIYLGIRAFGVLVLAVLGNGSPVDRLTAWDGRWYLEIAASGYDLPPVPDAEGYLNPFTPRAFFPGFPVVIRWISGACGLSQTTVAILVPAVAGVVAAYGLARLGRIVRGGSRRAGYLLVALFAAAPMGVVLSMAYTEALFCALAVWALIGVLERRWHLAGICCAFAGLVRSSALALVLAVALAALVSLPRERRGPAVALLLAPLGLVGYLWWTGLRVHPEAGFAERLGTWSDLERQGWSTRFDGGVATTRFLWQSLTSPDAMTVLTVAVLLGYLVLLAVALSRRLEWPLVTYGGAIVVMALASSGLMHSKPRLLLPAFTLLVPVALGLANRRRSSAVWTVAGVAAVSAWFGAYALSVWKYAI</sequence>
<dbReference type="Proteomes" id="UP000715441">
    <property type="component" value="Unassembled WGS sequence"/>
</dbReference>
<reference evidence="11 12" key="1">
    <citation type="submission" date="2020-04" db="EMBL/GenBank/DDBJ databases">
        <title>Novel species.</title>
        <authorList>
            <person name="Teo W.F.A."/>
            <person name="Lipun K."/>
            <person name="Srisuk N."/>
            <person name="Duangmal K."/>
        </authorList>
    </citation>
    <scope>NUCLEOTIDE SEQUENCE [LARGE SCALE GENOMIC DNA]</scope>
    <source>
        <strain evidence="11 12">K13G38</strain>
    </source>
</reference>
<proteinExistence type="predicted"/>
<evidence type="ECO:0000256" key="6">
    <source>
        <dbReference type="ARBA" id="ARBA00022692"/>
    </source>
</evidence>
<name>A0ABX1J6A2_9PSEU</name>
<feature type="transmembrane region" description="Helical" evidence="10">
    <location>
        <begin position="84"/>
        <end position="104"/>
    </location>
</feature>
<dbReference type="PANTHER" id="PTHR12468">
    <property type="entry name" value="GPI MANNOSYLTRANSFERASE 2"/>
    <property type="match status" value="1"/>
</dbReference>
<keyword evidence="7" id="KW-0256">Endoplasmic reticulum</keyword>
<keyword evidence="5" id="KW-0808">Transferase</keyword>
<evidence type="ECO:0000256" key="4">
    <source>
        <dbReference type="ARBA" id="ARBA00022676"/>
    </source>
</evidence>
<keyword evidence="3" id="KW-0337">GPI-anchor biosynthesis</keyword>
<dbReference type="PANTHER" id="PTHR12468:SF2">
    <property type="entry name" value="GPI MANNOSYLTRANSFERASE 2"/>
    <property type="match status" value="1"/>
</dbReference>
<protein>
    <recommendedName>
        <fullName evidence="13">Glycosyltransferase RgtA/B/C/D-like domain-containing protein</fullName>
    </recommendedName>
</protein>
<keyword evidence="8 10" id="KW-1133">Transmembrane helix</keyword>
<evidence type="ECO:0000256" key="7">
    <source>
        <dbReference type="ARBA" id="ARBA00022824"/>
    </source>
</evidence>
<organism evidence="11 12">
    <name type="scientific">Amycolatopsis acididurans</name>
    <dbReference type="NCBI Taxonomy" id="2724524"/>
    <lineage>
        <taxon>Bacteria</taxon>
        <taxon>Bacillati</taxon>
        <taxon>Actinomycetota</taxon>
        <taxon>Actinomycetes</taxon>
        <taxon>Pseudonocardiales</taxon>
        <taxon>Pseudonocardiaceae</taxon>
        <taxon>Amycolatopsis</taxon>
    </lineage>
</organism>
<feature type="transmembrane region" description="Helical" evidence="10">
    <location>
        <begin position="155"/>
        <end position="188"/>
    </location>
</feature>
<evidence type="ECO:0008006" key="13">
    <source>
        <dbReference type="Google" id="ProtNLM"/>
    </source>
</evidence>